<comment type="caution">
    <text evidence="3">The sequence shown here is derived from an EMBL/GenBank/DDBJ whole genome shotgun (WGS) entry which is preliminary data.</text>
</comment>
<evidence type="ECO:0000256" key="1">
    <source>
        <dbReference type="SAM" id="MobiDB-lite"/>
    </source>
</evidence>
<evidence type="ECO:0000313" key="3">
    <source>
        <dbReference type="EMBL" id="KAH7139502.1"/>
    </source>
</evidence>
<accession>A0A9P9IZE2</accession>
<reference evidence="3" key="1">
    <citation type="journal article" date="2021" name="Nat. Commun.">
        <title>Genetic determinants of endophytism in the Arabidopsis root mycobiome.</title>
        <authorList>
            <person name="Mesny F."/>
            <person name="Miyauchi S."/>
            <person name="Thiergart T."/>
            <person name="Pickel B."/>
            <person name="Atanasova L."/>
            <person name="Karlsson M."/>
            <person name="Huettel B."/>
            <person name="Barry K.W."/>
            <person name="Haridas S."/>
            <person name="Chen C."/>
            <person name="Bauer D."/>
            <person name="Andreopoulos W."/>
            <person name="Pangilinan J."/>
            <person name="LaButti K."/>
            <person name="Riley R."/>
            <person name="Lipzen A."/>
            <person name="Clum A."/>
            <person name="Drula E."/>
            <person name="Henrissat B."/>
            <person name="Kohler A."/>
            <person name="Grigoriev I.V."/>
            <person name="Martin F.M."/>
            <person name="Hacquard S."/>
        </authorList>
    </citation>
    <scope>NUCLEOTIDE SEQUENCE</scope>
    <source>
        <strain evidence="3">MPI-CAGE-CH-0243</strain>
    </source>
</reference>
<gene>
    <name evidence="3" type="ORF">B0J11DRAFT_45278</name>
</gene>
<keyword evidence="4" id="KW-1185">Reference proteome</keyword>
<dbReference type="Proteomes" id="UP000700596">
    <property type="component" value="Unassembled WGS sequence"/>
</dbReference>
<dbReference type="Pfam" id="PF25318">
    <property type="entry name" value="WHD_GDS1"/>
    <property type="match status" value="1"/>
</dbReference>
<evidence type="ECO:0000259" key="2">
    <source>
        <dbReference type="Pfam" id="PF25318"/>
    </source>
</evidence>
<organism evidence="3 4">
    <name type="scientific">Dendryphion nanum</name>
    <dbReference type="NCBI Taxonomy" id="256645"/>
    <lineage>
        <taxon>Eukaryota</taxon>
        <taxon>Fungi</taxon>
        <taxon>Dikarya</taxon>
        <taxon>Ascomycota</taxon>
        <taxon>Pezizomycotina</taxon>
        <taxon>Dothideomycetes</taxon>
        <taxon>Pleosporomycetidae</taxon>
        <taxon>Pleosporales</taxon>
        <taxon>Torulaceae</taxon>
        <taxon>Dendryphion</taxon>
    </lineage>
</organism>
<feature type="compositionally biased region" description="Low complexity" evidence="1">
    <location>
        <begin position="231"/>
        <end position="241"/>
    </location>
</feature>
<dbReference type="InterPro" id="IPR057511">
    <property type="entry name" value="WH_GDS1"/>
</dbReference>
<sequence length="408" mass="44621">MPYNTRRKSLSLPSLGIHLPGSGSRSARSPPSTTTDRDAQQQPPQKKVKRTHSISTTTSTSPSRPSNLRFEDQRPKSSGRVAADTPPPSPGAESRRTKVDTQGIDDQIVVGVIEQLEKTGNRPHLLKELAAILCATIPIVESSANPAAIISSRLATYLKRPWTALSRCPLDKKLVGTHPKRVYYFLTTVPHQPIPTNAGNNPATARIISPSLSSTASEEEDAEARSRDRMSPSPELDLSSPEFEDGADPFSNQSHPPTSINIAHNRRAQSPPLERDEREFTQTASSLQQRRMSQEAERKRAASTTATPAVDVVMEDAVVHTTEETEESAALKNSESAAMLFGHVATFQNDLAPSSPMLKPTLVIEMPPPPFKLGNVKMEREDPDLSWADLKSPEHIELDELEDLLGGY</sequence>
<feature type="region of interest" description="Disordered" evidence="1">
    <location>
        <begin position="1"/>
        <end position="100"/>
    </location>
</feature>
<dbReference type="EMBL" id="JAGMWT010000001">
    <property type="protein sequence ID" value="KAH7139502.1"/>
    <property type="molecule type" value="Genomic_DNA"/>
</dbReference>
<dbReference type="OrthoDB" id="4150221at2759"/>
<evidence type="ECO:0000313" key="4">
    <source>
        <dbReference type="Proteomes" id="UP000700596"/>
    </source>
</evidence>
<feature type="domain" description="GDS1 winged helix" evidence="2">
    <location>
        <begin position="100"/>
        <end position="193"/>
    </location>
</feature>
<protein>
    <recommendedName>
        <fullName evidence="2">GDS1 winged helix domain-containing protein</fullName>
    </recommendedName>
</protein>
<feature type="compositionally biased region" description="Low complexity" evidence="1">
    <location>
        <begin position="20"/>
        <end position="34"/>
    </location>
</feature>
<feature type="compositionally biased region" description="Polar residues" evidence="1">
    <location>
        <begin position="281"/>
        <end position="291"/>
    </location>
</feature>
<proteinExistence type="predicted"/>
<dbReference type="AlphaFoldDB" id="A0A9P9IZE2"/>
<feature type="compositionally biased region" description="Low complexity" evidence="1">
    <location>
        <begin position="53"/>
        <end position="66"/>
    </location>
</feature>
<feature type="compositionally biased region" description="Polar residues" evidence="1">
    <location>
        <begin position="250"/>
        <end position="262"/>
    </location>
</feature>
<name>A0A9P9IZE2_9PLEO</name>
<feature type="compositionally biased region" description="Polar residues" evidence="1">
    <location>
        <begin position="194"/>
        <end position="203"/>
    </location>
</feature>
<feature type="region of interest" description="Disordered" evidence="1">
    <location>
        <begin position="191"/>
        <end position="306"/>
    </location>
</feature>